<evidence type="ECO:0000313" key="8">
    <source>
        <dbReference type="Proteomes" id="UP000239735"/>
    </source>
</evidence>
<evidence type="ECO:0000256" key="6">
    <source>
        <dbReference type="SAM" id="MobiDB-lite"/>
    </source>
</evidence>
<sequence length="128" mass="13951">MELAKIRGLGDAELRHQEKISAEQLFRLRFQVSMGQNDGVKKLRQLRKEIAQIKTVARERELGIHGEVKESASMANVPKAEGVAPAEEAKAAKVKESAPAAKAKTRKTVKKAAPAAEKKTVKAKGARK</sequence>
<dbReference type="GO" id="GO:0005840">
    <property type="term" value="C:ribosome"/>
    <property type="evidence" value="ECO:0007669"/>
    <property type="project" value="UniProtKB-KW"/>
</dbReference>
<dbReference type="HAMAP" id="MF_00374">
    <property type="entry name" value="Ribosomal_uL29"/>
    <property type="match status" value="1"/>
</dbReference>
<dbReference type="Gene3D" id="1.10.287.310">
    <property type="match status" value="1"/>
</dbReference>
<dbReference type="SUPFAM" id="SSF46561">
    <property type="entry name" value="Ribosomal protein L29 (L29p)"/>
    <property type="match status" value="1"/>
</dbReference>
<dbReference type="GO" id="GO:0006412">
    <property type="term" value="P:translation"/>
    <property type="evidence" value="ECO:0007669"/>
    <property type="project" value="UniProtKB-UniRule"/>
</dbReference>
<evidence type="ECO:0000256" key="2">
    <source>
        <dbReference type="ARBA" id="ARBA00022980"/>
    </source>
</evidence>
<dbReference type="CDD" id="cd00427">
    <property type="entry name" value="Ribosomal_L29_HIP"/>
    <property type="match status" value="1"/>
</dbReference>
<dbReference type="Proteomes" id="UP000239735">
    <property type="component" value="Unassembled WGS sequence"/>
</dbReference>
<dbReference type="GO" id="GO:1990904">
    <property type="term" value="C:ribonucleoprotein complex"/>
    <property type="evidence" value="ECO:0007669"/>
    <property type="project" value="UniProtKB-KW"/>
</dbReference>
<dbReference type="Pfam" id="PF00831">
    <property type="entry name" value="Ribosomal_L29"/>
    <property type="match status" value="1"/>
</dbReference>
<feature type="region of interest" description="Disordered" evidence="6">
    <location>
        <begin position="73"/>
        <end position="128"/>
    </location>
</feature>
<dbReference type="InterPro" id="IPR001854">
    <property type="entry name" value="Ribosomal_uL29"/>
</dbReference>
<evidence type="ECO:0000256" key="3">
    <source>
        <dbReference type="ARBA" id="ARBA00023274"/>
    </source>
</evidence>
<proteinExistence type="inferred from homology"/>
<gene>
    <name evidence="5" type="primary">rpmC</name>
    <name evidence="7" type="ORF">SBA5_510003</name>
</gene>
<evidence type="ECO:0000256" key="5">
    <source>
        <dbReference type="HAMAP-Rule" id="MF_00374"/>
    </source>
</evidence>
<dbReference type="GO" id="GO:0003735">
    <property type="term" value="F:structural constituent of ribosome"/>
    <property type="evidence" value="ECO:0007669"/>
    <property type="project" value="InterPro"/>
</dbReference>
<keyword evidence="3 5" id="KW-0687">Ribonucleoprotein</keyword>
<feature type="compositionally biased region" description="Basic and acidic residues" evidence="6">
    <location>
        <begin position="87"/>
        <end position="96"/>
    </location>
</feature>
<accession>A0A2N9LRG7</accession>
<organism evidence="7 8">
    <name type="scientific">Candidatus Sulfuritelmatomonas gaucii</name>
    <dbReference type="NCBI Taxonomy" id="2043161"/>
    <lineage>
        <taxon>Bacteria</taxon>
        <taxon>Pseudomonadati</taxon>
        <taxon>Acidobacteriota</taxon>
        <taxon>Terriglobia</taxon>
        <taxon>Terriglobales</taxon>
        <taxon>Acidobacteriaceae</taxon>
        <taxon>Candidatus Sulfuritelmatomonas</taxon>
    </lineage>
</organism>
<dbReference type="OrthoDB" id="9815192at2"/>
<name>A0A2N9LRG7_9BACT</name>
<evidence type="ECO:0000256" key="4">
    <source>
        <dbReference type="ARBA" id="ARBA00035204"/>
    </source>
</evidence>
<evidence type="ECO:0000313" key="7">
    <source>
        <dbReference type="EMBL" id="SPE25821.1"/>
    </source>
</evidence>
<dbReference type="InterPro" id="IPR036049">
    <property type="entry name" value="Ribosomal_uL29_sf"/>
</dbReference>
<dbReference type="AlphaFoldDB" id="A0A2N9LRG7"/>
<protein>
    <recommendedName>
        <fullName evidence="4 5">Large ribosomal subunit protein uL29</fullName>
    </recommendedName>
</protein>
<evidence type="ECO:0000256" key="1">
    <source>
        <dbReference type="ARBA" id="ARBA00009254"/>
    </source>
</evidence>
<comment type="similarity">
    <text evidence="1 5">Belongs to the universal ribosomal protein uL29 family.</text>
</comment>
<keyword evidence="2 5" id="KW-0689">Ribosomal protein</keyword>
<feature type="compositionally biased region" description="Low complexity" evidence="6">
    <location>
        <begin position="77"/>
        <end position="86"/>
    </location>
</feature>
<dbReference type="EMBL" id="OKRB01000110">
    <property type="protein sequence ID" value="SPE25821.1"/>
    <property type="molecule type" value="Genomic_DNA"/>
</dbReference>
<reference evidence="8" key="1">
    <citation type="submission" date="2018-02" db="EMBL/GenBank/DDBJ databases">
        <authorList>
            <person name="Hausmann B."/>
        </authorList>
    </citation>
    <scope>NUCLEOTIDE SEQUENCE [LARGE SCALE GENOMIC DNA]</scope>
    <source>
        <strain evidence="8">Peat soil MAG SbA5</strain>
    </source>
</reference>
<dbReference type="NCBIfam" id="TIGR00012">
    <property type="entry name" value="L29"/>
    <property type="match status" value="1"/>
</dbReference>